<dbReference type="InterPro" id="IPR009881">
    <property type="entry name" value="DUF1433"/>
</dbReference>
<feature type="transmembrane region" description="Helical" evidence="1">
    <location>
        <begin position="7"/>
        <end position="28"/>
    </location>
</feature>
<dbReference type="Pfam" id="PF07252">
    <property type="entry name" value="DUF1433"/>
    <property type="match status" value="1"/>
</dbReference>
<reference evidence="2 3" key="1">
    <citation type="submission" date="2018-05" db="EMBL/GenBank/DDBJ databases">
        <title>Complete genome sequencing of three human clinical isolates of Staphylococcus caprae reveals virulence factors similar to those of S. epidermidis and S. capitis.</title>
        <authorList>
            <person name="Watanabe S."/>
            <person name="Cui L."/>
        </authorList>
    </citation>
    <scope>NUCLEOTIDE SEQUENCE [LARGE SCALE GENOMIC DNA]</scope>
    <source>
        <strain evidence="2 3">JMUB590</strain>
    </source>
</reference>
<evidence type="ECO:0000313" key="2">
    <source>
        <dbReference type="EMBL" id="BBD92896.1"/>
    </source>
</evidence>
<dbReference type="EMBL" id="AP018586">
    <property type="protein sequence ID" value="BBD92896.1"/>
    <property type="molecule type" value="Genomic_DNA"/>
</dbReference>
<keyword evidence="1" id="KW-0472">Membrane</keyword>
<keyword evidence="1" id="KW-1133">Transmembrane helix</keyword>
<dbReference type="Proteomes" id="UP000274772">
    <property type="component" value="Chromosome"/>
</dbReference>
<keyword evidence="3" id="KW-1185">Reference proteome</keyword>
<evidence type="ECO:0000256" key="1">
    <source>
        <dbReference type="SAM" id="Phobius"/>
    </source>
</evidence>
<dbReference type="Gene3D" id="3.10.450.130">
    <property type="entry name" value="folded 79 residue fragment of lin0334 like domains"/>
    <property type="match status" value="1"/>
</dbReference>
<keyword evidence="1" id="KW-0812">Transmembrane</keyword>
<organism evidence="2 3">
    <name type="scientific">Staphylococcus caprae</name>
    <dbReference type="NCBI Taxonomy" id="29380"/>
    <lineage>
        <taxon>Bacteria</taxon>
        <taxon>Bacillati</taxon>
        <taxon>Bacillota</taxon>
        <taxon>Bacilli</taxon>
        <taxon>Bacillales</taxon>
        <taxon>Staphylococcaceae</taxon>
        <taxon>Staphylococcus</taxon>
    </lineage>
</organism>
<dbReference type="RefSeq" id="WP_002442206.1">
    <property type="nucleotide sequence ID" value="NZ_AP018585.1"/>
</dbReference>
<gene>
    <name evidence="2" type="ORF">JMUB590_1839</name>
</gene>
<sequence>MKKTKKLKIILIILITILTFILICGYLSHKNKINYMETQERRIDLYFKYNINNYKSMKTTSFKKDPMGGYFVKGYINNKKKFYFHALITGTNNYQFNGDVGYNPKTLGKLFKKDNPKNMLNPSDIIKKHDLDKTKYEADPPAFFWF</sequence>
<proteinExistence type="predicted"/>
<protein>
    <recommendedName>
        <fullName evidence="4">DUF1433 domain-containing protein</fullName>
    </recommendedName>
</protein>
<evidence type="ECO:0000313" key="3">
    <source>
        <dbReference type="Proteomes" id="UP000274772"/>
    </source>
</evidence>
<accession>A0ABN5W4K1</accession>
<name>A0ABN5W4K1_9STAP</name>
<dbReference type="GeneID" id="58051583"/>
<evidence type="ECO:0008006" key="4">
    <source>
        <dbReference type="Google" id="ProtNLM"/>
    </source>
</evidence>